<feature type="domain" description="PDZ" evidence="3">
    <location>
        <begin position="7"/>
        <end position="81"/>
    </location>
</feature>
<evidence type="ECO:0000259" key="3">
    <source>
        <dbReference type="PROSITE" id="PS50106"/>
    </source>
</evidence>
<dbReference type="PROSITE" id="PS50106">
    <property type="entry name" value="PDZ"/>
    <property type="match status" value="1"/>
</dbReference>
<keyword evidence="2" id="KW-1133">Transmembrane helix</keyword>
<feature type="region of interest" description="Disordered" evidence="1">
    <location>
        <begin position="249"/>
        <end position="268"/>
    </location>
</feature>
<gene>
    <name evidence="4" type="ORF">AB1Y20_001682</name>
</gene>
<evidence type="ECO:0000313" key="4">
    <source>
        <dbReference type="EMBL" id="KAL1530786.1"/>
    </source>
</evidence>
<protein>
    <recommendedName>
        <fullName evidence="3">PDZ domain-containing protein</fullName>
    </recommendedName>
</protein>
<evidence type="ECO:0000256" key="2">
    <source>
        <dbReference type="SAM" id="Phobius"/>
    </source>
</evidence>
<dbReference type="Gene3D" id="2.30.42.10">
    <property type="match status" value="1"/>
</dbReference>
<keyword evidence="2" id="KW-0472">Membrane</keyword>
<dbReference type="SMART" id="SM00228">
    <property type="entry name" value="PDZ"/>
    <property type="match status" value="1"/>
</dbReference>
<proteinExistence type="predicted"/>
<dbReference type="EMBL" id="JBGBPQ010000001">
    <property type="protein sequence ID" value="KAL1530786.1"/>
    <property type="molecule type" value="Genomic_DNA"/>
</dbReference>
<sequence>MAATSLEVRLTRGKDGYGVRLLEYRGRAYVEGTQGAAAGSALRRGDRVVAVDGNSVESHEAAVRQIRSCPQAVTLGLLRDPSDPVHTAPELRRAPRGLACAALLAIGAIAIGAGGVGSFAPLLATDTLALDGSGAAVDPHAFARRLRANEAGMGRMREERPELARLLEAEPLDVERFQALLRQDKQIWQTAQDLALAEDGSARDPARFIEAVRKNASHMAMLKKDHAEVWQIFRSGDVERLQEMLRDNQRQKELRDGPPPPPPPPTPYDAVGQVAMSMRILTESGEERDLYMLTAEQTDDEKVMVPLHMRCDACQAVAYQGALAVQHAFLSHGGRGLSSVMALDAVQELCDNVSLWTTKYGVVPTKTGTNALTGDGIQEKVEDSLSQDEHVMMQTRHSNEWGRKMANMCSRFLLSADVDEDELFAAVRSAMPIEEHQAASVLKPLLCDLEGQPCYDKLVTVAG</sequence>
<dbReference type="SUPFAM" id="SSF50156">
    <property type="entry name" value="PDZ domain-like"/>
    <property type="match status" value="1"/>
</dbReference>
<dbReference type="InterPro" id="IPR001478">
    <property type="entry name" value="PDZ"/>
</dbReference>
<feature type="transmembrane region" description="Helical" evidence="2">
    <location>
        <begin position="98"/>
        <end position="123"/>
    </location>
</feature>
<dbReference type="AlphaFoldDB" id="A0AB34KCQ5"/>
<accession>A0AB34KCQ5</accession>
<keyword evidence="2" id="KW-0812">Transmembrane</keyword>
<feature type="compositionally biased region" description="Pro residues" evidence="1">
    <location>
        <begin position="257"/>
        <end position="267"/>
    </location>
</feature>
<comment type="caution">
    <text evidence="4">The sequence shown here is derived from an EMBL/GenBank/DDBJ whole genome shotgun (WGS) entry which is preliminary data.</text>
</comment>
<name>A0AB34KCQ5_PRYPA</name>
<dbReference type="InterPro" id="IPR036034">
    <property type="entry name" value="PDZ_sf"/>
</dbReference>
<reference evidence="4 5" key="1">
    <citation type="journal article" date="2024" name="Science">
        <title>Giant polyketide synthase enzymes in the biosynthesis of giant marine polyether toxins.</title>
        <authorList>
            <person name="Fallon T.R."/>
            <person name="Shende V.V."/>
            <person name="Wierzbicki I.H."/>
            <person name="Pendleton A.L."/>
            <person name="Watervoot N.F."/>
            <person name="Auber R.P."/>
            <person name="Gonzalez D.J."/>
            <person name="Wisecaver J.H."/>
            <person name="Moore B.S."/>
        </authorList>
    </citation>
    <scope>NUCLEOTIDE SEQUENCE [LARGE SCALE GENOMIC DNA]</scope>
    <source>
        <strain evidence="4 5">12B1</strain>
    </source>
</reference>
<evidence type="ECO:0000256" key="1">
    <source>
        <dbReference type="SAM" id="MobiDB-lite"/>
    </source>
</evidence>
<dbReference type="Proteomes" id="UP001515480">
    <property type="component" value="Unassembled WGS sequence"/>
</dbReference>
<dbReference type="Pfam" id="PF00595">
    <property type="entry name" value="PDZ"/>
    <property type="match status" value="1"/>
</dbReference>
<keyword evidence="5" id="KW-1185">Reference proteome</keyword>
<evidence type="ECO:0000313" key="5">
    <source>
        <dbReference type="Proteomes" id="UP001515480"/>
    </source>
</evidence>
<organism evidence="4 5">
    <name type="scientific">Prymnesium parvum</name>
    <name type="common">Toxic golden alga</name>
    <dbReference type="NCBI Taxonomy" id="97485"/>
    <lineage>
        <taxon>Eukaryota</taxon>
        <taxon>Haptista</taxon>
        <taxon>Haptophyta</taxon>
        <taxon>Prymnesiophyceae</taxon>
        <taxon>Prymnesiales</taxon>
        <taxon>Prymnesiaceae</taxon>
        <taxon>Prymnesium</taxon>
    </lineage>
</organism>